<dbReference type="Gene3D" id="1.20.120.1900">
    <property type="entry name" value="Gamma-tubulin complex, C-terminal domain"/>
    <property type="match status" value="1"/>
</dbReference>
<dbReference type="GO" id="GO:0051225">
    <property type="term" value="P:spindle assembly"/>
    <property type="evidence" value="ECO:0007669"/>
    <property type="project" value="TreeGrafter"/>
</dbReference>
<dbReference type="Pfam" id="PF04130">
    <property type="entry name" value="GCP_C_terminal"/>
    <property type="match status" value="1"/>
</dbReference>
<evidence type="ECO:0000256" key="3">
    <source>
        <dbReference type="ARBA" id="ARBA00022701"/>
    </source>
</evidence>
<dbReference type="EMBL" id="MW842623">
    <property type="protein sequence ID" value="QWV59140.1"/>
    <property type="molecule type" value="mRNA"/>
</dbReference>
<dbReference type="Pfam" id="PF17681">
    <property type="entry name" value="GCP_N_terminal"/>
    <property type="match status" value="1"/>
</dbReference>
<evidence type="ECO:0000256" key="2">
    <source>
        <dbReference type="ARBA" id="ARBA00022490"/>
    </source>
</evidence>
<gene>
    <name evidence="8" type="primary">TUBG</name>
</gene>
<dbReference type="GO" id="GO:0000278">
    <property type="term" value="P:mitotic cell cycle"/>
    <property type="evidence" value="ECO:0007669"/>
    <property type="project" value="TreeGrafter"/>
</dbReference>
<dbReference type="GO" id="GO:0000922">
    <property type="term" value="C:spindle pole"/>
    <property type="evidence" value="ECO:0007669"/>
    <property type="project" value="InterPro"/>
</dbReference>
<keyword evidence="3 5" id="KW-0493">Microtubule</keyword>
<keyword evidence="4 5" id="KW-0206">Cytoskeleton</keyword>
<reference evidence="8" key="1">
    <citation type="submission" date="2021-03" db="EMBL/GenBank/DDBJ databases">
        <title>Identification of Reference Genes for Normalization of Gene Expression in Liposcelis entomophila (Psocoptera: Liposcelididae).</title>
        <authorList>
            <person name="Miao S."/>
            <person name="Yang B."/>
            <person name="Wang S."/>
            <person name="Wang Z."/>
            <person name="Lu Y."/>
        </authorList>
    </citation>
    <scope>NUCLEOTIDE SEQUENCE</scope>
</reference>
<feature type="domain" description="Gamma tubulin complex component C-terminal" evidence="6">
    <location>
        <begin position="382"/>
        <end position="707"/>
    </location>
</feature>
<dbReference type="PANTHER" id="PTHR19302">
    <property type="entry name" value="GAMMA TUBULIN COMPLEX PROTEIN"/>
    <property type="match status" value="1"/>
</dbReference>
<feature type="domain" description="Gamma tubulin complex component protein N-terminal" evidence="7">
    <location>
        <begin position="91"/>
        <end position="378"/>
    </location>
</feature>
<protein>
    <recommendedName>
        <fullName evidence="5">Gamma-tubulin complex component</fullName>
    </recommendedName>
</protein>
<dbReference type="GO" id="GO:0051321">
    <property type="term" value="P:meiotic cell cycle"/>
    <property type="evidence" value="ECO:0007669"/>
    <property type="project" value="TreeGrafter"/>
</dbReference>
<dbReference type="GO" id="GO:0007020">
    <property type="term" value="P:microtubule nucleation"/>
    <property type="evidence" value="ECO:0007669"/>
    <property type="project" value="InterPro"/>
</dbReference>
<evidence type="ECO:0000256" key="5">
    <source>
        <dbReference type="RuleBase" id="RU363050"/>
    </source>
</evidence>
<evidence type="ECO:0000313" key="8">
    <source>
        <dbReference type="EMBL" id="QWV59140.1"/>
    </source>
</evidence>
<dbReference type="InterPro" id="IPR041470">
    <property type="entry name" value="GCP_N"/>
</dbReference>
<proteinExistence type="evidence at transcript level"/>
<dbReference type="InterPro" id="IPR007259">
    <property type="entry name" value="GCP"/>
</dbReference>
<organism evidence="8">
    <name type="scientific">Liposcelis entomophila</name>
    <dbReference type="NCBI Taxonomy" id="550478"/>
    <lineage>
        <taxon>Eukaryota</taxon>
        <taxon>Metazoa</taxon>
        <taxon>Ecdysozoa</taxon>
        <taxon>Arthropoda</taxon>
        <taxon>Hexapoda</taxon>
        <taxon>Insecta</taxon>
        <taxon>Pterygota</taxon>
        <taxon>Neoptera</taxon>
        <taxon>Paraneoptera</taxon>
        <taxon>Psocodea</taxon>
        <taxon>Troctomorpha</taxon>
        <taxon>Liposcelidetae</taxon>
        <taxon>Liposcelididae</taxon>
        <taxon>Liposcelis</taxon>
    </lineage>
</organism>
<accession>A0A8F2Q116</accession>
<dbReference type="GO" id="GO:0000930">
    <property type="term" value="C:gamma-tubulin complex"/>
    <property type="evidence" value="ECO:0007669"/>
    <property type="project" value="TreeGrafter"/>
</dbReference>
<dbReference type="GO" id="GO:0043015">
    <property type="term" value="F:gamma-tubulin binding"/>
    <property type="evidence" value="ECO:0007669"/>
    <property type="project" value="InterPro"/>
</dbReference>
<evidence type="ECO:0000256" key="4">
    <source>
        <dbReference type="ARBA" id="ARBA00023212"/>
    </source>
</evidence>
<sequence>MSSSDEYALPAAGNIKAVITKLQAEASKYVESQHNSKLTEYVTQKSTHPNQLIPKLIDWNKRCPGLLSDFTTIPNENLPVVPSCSQESVVINDLILCLQGISGRYIVANPLGKSGRRSFVINDQLDACWIHLANNILPVAAYYSTLTRFVEEKKHFQYGKVNHALASCLTKLRNDYHGVVAKLEDQNRQGELNLHKFYSQIQPYLFSFEIINNICESITKRDAKGGKTLSLLHEFARNCTGKEERLCQYLLETSAVPYMKQLQNWLYHGVITDPYNEFLIQDNQVIVDKEQLLDEYSDDYWVKCYTINKEKIPVFLEKSASIILSTGKYLNVLRQCGVNTKSTTAQDIEYSYIENKYTEAIQKAYQFASSSLLQHLMHDNDLIGHLKSVKHYLLFDQGDFFMKFMDMSEHELNKDIDEIVPSRLQTLVELALRTSSASADPYKDNIKTELNQDDIMTLLLKIISHSKGSSKSQKITKGWESLTFIYEVKWPISLILNKSSLMIYQLIFRHLFFCKYVERLLCKVWIDNKAAKKLAVEISNEYKSAWDLRQRMLLYVHNLEYYMMVEVIEPNWNIFVEQLQNVKNLDEVLECHNTFQTTCLVKCMLTSPQHFKRFNSFLRKCVEFCMFIESCSEFKGSPVHEDKTDHAKLVDFQDTESFSQKIANFNKAFTEHFNVLFKTMGDTDVTKDINNDKLMDMLYRLDFNSYYKRSVEERRRTVMSNASTAASEVSG</sequence>
<dbReference type="InterPro" id="IPR042241">
    <property type="entry name" value="GCP_C_sf"/>
</dbReference>
<evidence type="ECO:0000256" key="1">
    <source>
        <dbReference type="ARBA" id="ARBA00010337"/>
    </source>
</evidence>
<keyword evidence="2 5" id="KW-0963">Cytoplasm</keyword>
<dbReference type="GO" id="GO:0005874">
    <property type="term" value="C:microtubule"/>
    <property type="evidence" value="ECO:0007669"/>
    <property type="project" value="UniProtKB-KW"/>
</dbReference>
<comment type="subcellular location">
    <subcellularLocation>
        <location evidence="5">Cytoplasm</location>
        <location evidence="5">Cytoskeleton</location>
        <location evidence="5">Microtubule organizing center</location>
    </subcellularLocation>
</comment>
<evidence type="ECO:0000259" key="6">
    <source>
        <dbReference type="Pfam" id="PF04130"/>
    </source>
</evidence>
<comment type="similarity">
    <text evidence="1 5">Belongs to the TUBGCP family.</text>
</comment>
<dbReference type="InterPro" id="IPR040457">
    <property type="entry name" value="GCP_C"/>
</dbReference>
<dbReference type="PANTHER" id="PTHR19302:SF13">
    <property type="entry name" value="GAMMA-TUBULIN COMPLEX COMPONENT 2"/>
    <property type="match status" value="1"/>
</dbReference>
<evidence type="ECO:0000259" key="7">
    <source>
        <dbReference type="Pfam" id="PF17681"/>
    </source>
</evidence>
<dbReference type="GO" id="GO:0031122">
    <property type="term" value="P:cytoplasmic microtubule organization"/>
    <property type="evidence" value="ECO:0007669"/>
    <property type="project" value="TreeGrafter"/>
</dbReference>
<dbReference type="AlphaFoldDB" id="A0A8F2Q116"/>
<dbReference type="GO" id="GO:0051011">
    <property type="term" value="F:microtubule minus-end binding"/>
    <property type="evidence" value="ECO:0007669"/>
    <property type="project" value="TreeGrafter"/>
</dbReference>
<name>A0A8F2Q116_9NEOP</name>